<accession>A0A9K3GQA4</accession>
<keyword evidence="2" id="KW-1185">Reference proteome</keyword>
<comment type="caution">
    <text evidence="1">The sequence shown here is derived from an EMBL/GenBank/DDBJ whole genome shotgun (WGS) entry which is preliminary data.</text>
</comment>
<dbReference type="EMBL" id="BDIP01007687">
    <property type="protein sequence ID" value="GIQ91422.1"/>
    <property type="molecule type" value="Genomic_DNA"/>
</dbReference>
<gene>
    <name evidence="1" type="ORF">KIPB_014668</name>
</gene>
<feature type="non-terminal residue" evidence="1">
    <location>
        <position position="81"/>
    </location>
</feature>
<dbReference type="Proteomes" id="UP000265618">
    <property type="component" value="Unassembled WGS sequence"/>
</dbReference>
<reference evidence="1 2" key="1">
    <citation type="journal article" date="2018" name="PLoS ONE">
        <title>The draft genome of Kipferlia bialata reveals reductive genome evolution in fornicate parasites.</title>
        <authorList>
            <person name="Tanifuji G."/>
            <person name="Takabayashi S."/>
            <person name="Kume K."/>
            <person name="Takagi M."/>
            <person name="Nakayama T."/>
            <person name="Kamikawa R."/>
            <person name="Inagaki Y."/>
            <person name="Hashimoto T."/>
        </authorList>
    </citation>
    <scope>NUCLEOTIDE SEQUENCE [LARGE SCALE GENOMIC DNA]</scope>
    <source>
        <strain evidence="1">NY0173</strain>
    </source>
</reference>
<protein>
    <submittedName>
        <fullName evidence="1">Uncharacterized protein</fullName>
    </submittedName>
</protein>
<feature type="non-terminal residue" evidence="1">
    <location>
        <position position="1"/>
    </location>
</feature>
<name>A0A9K3GQA4_9EUKA</name>
<evidence type="ECO:0000313" key="2">
    <source>
        <dbReference type="Proteomes" id="UP000265618"/>
    </source>
</evidence>
<evidence type="ECO:0000313" key="1">
    <source>
        <dbReference type="EMBL" id="GIQ91422.1"/>
    </source>
</evidence>
<dbReference type="AlphaFoldDB" id="A0A9K3GQA4"/>
<proteinExistence type="predicted"/>
<organism evidence="1 2">
    <name type="scientific">Kipferlia bialata</name>
    <dbReference type="NCBI Taxonomy" id="797122"/>
    <lineage>
        <taxon>Eukaryota</taxon>
        <taxon>Metamonada</taxon>
        <taxon>Carpediemonas-like organisms</taxon>
        <taxon>Kipferlia</taxon>
    </lineage>
</organism>
<sequence length="81" mass="9048">RAIICLQAFDEAKILEEAKTFYVHADATPTQASMPVFSEARMSLYSLHVPRSVTTASEKADEEEEVVEEARMAPFVPFSPE</sequence>